<organism evidence="1 2">
    <name type="scientific">Photobacterium profundum (strain SS9)</name>
    <dbReference type="NCBI Taxonomy" id="298386"/>
    <lineage>
        <taxon>Bacteria</taxon>
        <taxon>Pseudomonadati</taxon>
        <taxon>Pseudomonadota</taxon>
        <taxon>Gammaproteobacteria</taxon>
        <taxon>Vibrionales</taxon>
        <taxon>Vibrionaceae</taxon>
        <taxon>Photobacterium</taxon>
    </lineage>
</organism>
<dbReference type="STRING" id="298386.PBPRA1455"/>
<protein>
    <submittedName>
        <fullName evidence="1">Uncharacterized protein</fullName>
    </submittedName>
</protein>
<reference evidence="2" key="1">
    <citation type="journal article" date="2005" name="Science">
        <title>Life at depth: Photobacterium profundum genome sequence and expression analysis.</title>
        <authorList>
            <person name="Vezzi A."/>
            <person name="Campanaro S."/>
            <person name="D'Angelo M."/>
            <person name="Simonato F."/>
            <person name="Vitulo N."/>
            <person name="Lauro F.M."/>
            <person name="Cestaro A."/>
            <person name="Malacrida G."/>
            <person name="Simionati B."/>
            <person name="Cannata N."/>
            <person name="Romualdi C."/>
            <person name="Bartlett D.H."/>
            <person name="Valle G."/>
        </authorList>
    </citation>
    <scope>NUCLEOTIDE SEQUENCE [LARGE SCALE GENOMIC DNA]</scope>
    <source>
        <strain evidence="2">ATCC BAA-1253 / SS9</strain>
    </source>
</reference>
<gene>
    <name evidence="1" type="ordered locus">PBPRA1455</name>
</gene>
<dbReference type="KEGG" id="ppr:PBPRA1455"/>
<keyword evidence="2" id="KW-1185">Reference proteome</keyword>
<dbReference type="AlphaFoldDB" id="Q6LS60"/>
<sequence length="137" mass="15429">MGIFKQTSEDIIKEKKLYNIWFAGLGAYAKSAEEINQLSGKSQSLFDELVERGRAVELKTKERAHTDQSHTSVAIEGRMHQMVHKFVGIDNERLDRVNDKIDQLTANIEAFLARQQEKIKPAANKSTVAKEALTTLA</sequence>
<dbReference type="NCBIfam" id="NF047773">
    <property type="entry name" value="phas_rel_Lepto"/>
    <property type="match status" value="1"/>
</dbReference>
<dbReference type="RefSeq" id="WP_011218189.1">
    <property type="nucleotide sequence ID" value="NC_006370.1"/>
</dbReference>
<name>Q6LS60_PHOPR</name>
<evidence type="ECO:0000313" key="2">
    <source>
        <dbReference type="Proteomes" id="UP000000593"/>
    </source>
</evidence>
<dbReference type="Proteomes" id="UP000000593">
    <property type="component" value="Chromosome 1"/>
</dbReference>
<proteinExistence type="predicted"/>
<dbReference type="EMBL" id="CR378667">
    <property type="protein sequence ID" value="CAG19866.1"/>
    <property type="molecule type" value="Genomic_DNA"/>
</dbReference>
<dbReference type="InterPro" id="IPR008769">
    <property type="entry name" value="PhaF_PhaI"/>
</dbReference>
<dbReference type="HOGENOM" id="CLU_133239_0_0_6"/>
<accession>Q6LS60</accession>
<evidence type="ECO:0000313" key="1">
    <source>
        <dbReference type="EMBL" id="CAG19866.1"/>
    </source>
</evidence>
<dbReference type="Pfam" id="PF05597">
    <property type="entry name" value="Phasin"/>
    <property type="match status" value="1"/>
</dbReference>